<accession>A0A817Q051</accession>
<dbReference type="EMBL" id="CAJOBP010000279">
    <property type="protein sequence ID" value="CAF4154557.1"/>
    <property type="molecule type" value="Genomic_DNA"/>
</dbReference>
<sequence length="296" mass="33998">MNVMKASSRKMQEAREEQRETTKQDFQLNTNYDETTDIDRTQLWEQITTVEPYESLTTDIDKTQQWQEYTTEEPTEKDIFTATQQATTPITSSAECSQIVTRDILEETKKEIINTILSTISLEITKKLEDIEGRLATLICSNDKSPSAIELSWQIYENLQIPLTGWLFVFDQPYNHRTRLDDLNQIAGICHNQVIVTATFNESISLATVGPASVLTLNTSWNQSQQFWQVYWCRKNGKSFGFSPLPSIRQTSADNEDLNSLLRLSWLLDQNIGGYRAGAIRSFADNSLWHKVIYCN</sequence>
<evidence type="ECO:0000256" key="1">
    <source>
        <dbReference type="SAM" id="MobiDB-lite"/>
    </source>
</evidence>
<feature type="compositionally biased region" description="Basic and acidic residues" evidence="1">
    <location>
        <begin position="10"/>
        <end position="23"/>
    </location>
</feature>
<dbReference type="Proteomes" id="UP000663825">
    <property type="component" value="Unassembled WGS sequence"/>
</dbReference>
<gene>
    <name evidence="2" type="ORF">TIS948_LOCUS11489</name>
    <name evidence="3" type="ORF">UJA718_LOCUS3673</name>
</gene>
<reference evidence="2" key="1">
    <citation type="submission" date="2021-02" db="EMBL/GenBank/DDBJ databases">
        <authorList>
            <person name="Nowell W R."/>
        </authorList>
    </citation>
    <scope>NUCLEOTIDE SEQUENCE</scope>
</reference>
<proteinExistence type="predicted"/>
<evidence type="ECO:0000313" key="2">
    <source>
        <dbReference type="EMBL" id="CAF3183410.1"/>
    </source>
</evidence>
<dbReference type="EMBL" id="CAJNXB010001633">
    <property type="protein sequence ID" value="CAF3183410.1"/>
    <property type="molecule type" value="Genomic_DNA"/>
</dbReference>
<feature type="region of interest" description="Disordered" evidence="1">
    <location>
        <begin position="1"/>
        <end position="29"/>
    </location>
</feature>
<evidence type="ECO:0000313" key="3">
    <source>
        <dbReference type="EMBL" id="CAF4154557.1"/>
    </source>
</evidence>
<name>A0A817Q051_9BILA</name>
<dbReference type="Proteomes" id="UP000663873">
    <property type="component" value="Unassembled WGS sequence"/>
</dbReference>
<dbReference type="OrthoDB" id="10014141at2759"/>
<evidence type="ECO:0000313" key="5">
    <source>
        <dbReference type="Proteomes" id="UP000663873"/>
    </source>
</evidence>
<dbReference type="AlphaFoldDB" id="A0A817Q051"/>
<evidence type="ECO:0000313" key="4">
    <source>
        <dbReference type="Proteomes" id="UP000663825"/>
    </source>
</evidence>
<organism evidence="2 4">
    <name type="scientific">Rotaria socialis</name>
    <dbReference type="NCBI Taxonomy" id="392032"/>
    <lineage>
        <taxon>Eukaryota</taxon>
        <taxon>Metazoa</taxon>
        <taxon>Spiralia</taxon>
        <taxon>Gnathifera</taxon>
        <taxon>Rotifera</taxon>
        <taxon>Eurotatoria</taxon>
        <taxon>Bdelloidea</taxon>
        <taxon>Philodinida</taxon>
        <taxon>Philodinidae</taxon>
        <taxon>Rotaria</taxon>
    </lineage>
</organism>
<keyword evidence="5" id="KW-1185">Reference proteome</keyword>
<protein>
    <submittedName>
        <fullName evidence="2">Uncharacterized protein</fullName>
    </submittedName>
</protein>
<comment type="caution">
    <text evidence="2">The sequence shown here is derived from an EMBL/GenBank/DDBJ whole genome shotgun (WGS) entry which is preliminary data.</text>
</comment>